<reference evidence="1" key="1">
    <citation type="submission" date="2023-06" db="EMBL/GenBank/DDBJ databases">
        <title>Male Hemibagrus guttatus genome.</title>
        <authorList>
            <person name="Bian C."/>
        </authorList>
    </citation>
    <scope>NUCLEOTIDE SEQUENCE</scope>
    <source>
        <strain evidence="1">Male_cb2023</strain>
        <tissue evidence="1">Muscle</tissue>
    </source>
</reference>
<gene>
    <name evidence="1" type="ORF">QTP70_028511</name>
</gene>
<dbReference type="AlphaFoldDB" id="A0AAE0R9B5"/>
<name>A0AAE0R9B5_9TELE</name>
<evidence type="ECO:0000313" key="1">
    <source>
        <dbReference type="EMBL" id="KAK3546561.1"/>
    </source>
</evidence>
<accession>A0AAE0R9B5</accession>
<proteinExistence type="predicted"/>
<organism evidence="1 2">
    <name type="scientific">Hemibagrus guttatus</name>
    <dbReference type="NCBI Taxonomy" id="175788"/>
    <lineage>
        <taxon>Eukaryota</taxon>
        <taxon>Metazoa</taxon>
        <taxon>Chordata</taxon>
        <taxon>Craniata</taxon>
        <taxon>Vertebrata</taxon>
        <taxon>Euteleostomi</taxon>
        <taxon>Actinopterygii</taxon>
        <taxon>Neopterygii</taxon>
        <taxon>Teleostei</taxon>
        <taxon>Ostariophysi</taxon>
        <taxon>Siluriformes</taxon>
        <taxon>Bagridae</taxon>
        <taxon>Hemibagrus</taxon>
    </lineage>
</organism>
<keyword evidence="2" id="KW-1185">Reference proteome</keyword>
<feature type="non-terminal residue" evidence="1">
    <location>
        <position position="109"/>
    </location>
</feature>
<evidence type="ECO:0000313" key="2">
    <source>
        <dbReference type="Proteomes" id="UP001274896"/>
    </source>
</evidence>
<dbReference type="Proteomes" id="UP001274896">
    <property type="component" value="Unassembled WGS sequence"/>
</dbReference>
<protein>
    <submittedName>
        <fullName evidence="1">Uncharacterized protein</fullName>
    </submittedName>
</protein>
<sequence length="109" mass="11747">GPSSILSSCITAWFGDCTVLDRKTLQQIVKTGEIIGVSLPSITDIYAACCVHKANSIVNDPTHPSHTLLHTPHPSHTLFTLLPSVKSTSGPGGMLSHFTVYSISYIWLK</sequence>
<comment type="caution">
    <text evidence="1">The sequence shown here is derived from an EMBL/GenBank/DDBJ whole genome shotgun (WGS) entry which is preliminary data.</text>
</comment>
<dbReference type="EMBL" id="JAUCMX010000005">
    <property type="protein sequence ID" value="KAK3546561.1"/>
    <property type="molecule type" value="Genomic_DNA"/>
</dbReference>